<organism evidence="1 2">
    <name type="scientific">Enterobacter agglomerans</name>
    <name type="common">Erwinia herbicola</name>
    <name type="synonym">Pantoea agglomerans</name>
    <dbReference type="NCBI Taxonomy" id="549"/>
    <lineage>
        <taxon>Bacteria</taxon>
        <taxon>Pseudomonadati</taxon>
        <taxon>Pseudomonadota</taxon>
        <taxon>Gammaproteobacteria</taxon>
        <taxon>Enterobacterales</taxon>
        <taxon>Erwiniaceae</taxon>
        <taxon>Pantoea</taxon>
        <taxon>Pantoea agglomerans group</taxon>
    </lineage>
</organism>
<gene>
    <name evidence="1" type="ORF">NCTC9381_05187</name>
</gene>
<dbReference type="STRING" id="549.BEE12_07190"/>
<sequence length="335" mass="37718">MLSDIPAHCVSMTMSIITTHETTTDSSASLFFQLISGKYVPNKLWISKRFRLKFVLRTLISPLTTLRYLDELSHLPQLPLLMSTQGLLPAKLHRPYLRSGLRIAARAQAILDHYSLMNNLENPALRQLLQSATDNPLATLTGKNGESFLLSCSSGYFDREGEVTLVLRYNDEIIASLSFSILNENNQRTLLIGGLQGPRKHINNEVIREATKAAQGLFPKRLLMEAVFIVAKQCGVENILAVGDETHVFRSLRYRHSKGDKFFASYSEFWLSLSGEARRDGMFILPLSLPRKTLEEIASKKRAEYRRRYELLDALAEQVYAAAGERKADVDQAAA</sequence>
<accession>A0A379AMP0</accession>
<evidence type="ECO:0000313" key="2">
    <source>
        <dbReference type="Proteomes" id="UP000254640"/>
    </source>
</evidence>
<dbReference type="EMBL" id="UGSO01000001">
    <property type="protein sequence ID" value="SUB19185.1"/>
    <property type="molecule type" value="Genomic_DNA"/>
</dbReference>
<dbReference type="PANTHER" id="PTHR38785:SF1">
    <property type="entry name" value="HOMOLOG OF VIRK"/>
    <property type="match status" value="1"/>
</dbReference>
<dbReference type="InterPro" id="IPR007488">
    <property type="entry name" value="DUF535"/>
</dbReference>
<dbReference type="GO" id="GO:0006974">
    <property type="term" value="P:DNA damage response"/>
    <property type="evidence" value="ECO:0007669"/>
    <property type="project" value="TreeGrafter"/>
</dbReference>
<reference evidence="1 2" key="1">
    <citation type="submission" date="2018-06" db="EMBL/GenBank/DDBJ databases">
        <authorList>
            <consortium name="Pathogen Informatics"/>
            <person name="Doyle S."/>
        </authorList>
    </citation>
    <scope>NUCLEOTIDE SEQUENCE [LARGE SCALE GENOMIC DNA]</scope>
    <source>
        <strain evidence="1 2">NCTC9381</strain>
    </source>
</reference>
<dbReference type="Proteomes" id="UP000254640">
    <property type="component" value="Unassembled WGS sequence"/>
</dbReference>
<keyword evidence="2" id="KW-1185">Reference proteome</keyword>
<evidence type="ECO:0000313" key="1">
    <source>
        <dbReference type="EMBL" id="SUB19185.1"/>
    </source>
</evidence>
<proteinExistence type="predicted"/>
<dbReference type="PANTHER" id="PTHR38785">
    <property type="entry name" value="HOMOLOG OF VIRK"/>
    <property type="match status" value="1"/>
</dbReference>
<dbReference type="Pfam" id="PF04393">
    <property type="entry name" value="DUF535"/>
    <property type="match status" value="1"/>
</dbReference>
<protein>
    <submittedName>
        <fullName evidence="1">Protein of uncharacterized function (DUF535)</fullName>
    </submittedName>
</protein>
<dbReference type="AlphaFoldDB" id="A0A379AMP0"/>
<name>A0A379AMP0_ENTAG</name>